<protein>
    <submittedName>
        <fullName evidence="1">Uncharacterized protein</fullName>
    </submittedName>
</protein>
<gene>
    <name evidence="1" type="ORF">Ltuc_1926</name>
</gene>
<evidence type="ECO:0000313" key="1">
    <source>
        <dbReference type="EMBL" id="KTD74079.1"/>
    </source>
</evidence>
<comment type="caution">
    <text evidence="1">The sequence shown here is derived from an EMBL/GenBank/DDBJ whole genome shotgun (WGS) entry which is preliminary data.</text>
</comment>
<proteinExistence type="predicted"/>
<keyword evidence="2" id="KW-1185">Reference proteome</keyword>
<accession>A0A0W0ZY92</accession>
<reference evidence="1 2" key="1">
    <citation type="submission" date="2015-11" db="EMBL/GenBank/DDBJ databases">
        <title>Genomic analysis of 38 Legionella species identifies large and diverse effector repertoires.</title>
        <authorList>
            <person name="Burstein D."/>
            <person name="Amaro F."/>
            <person name="Zusman T."/>
            <person name="Lifshitz Z."/>
            <person name="Cohen O."/>
            <person name="Gilbert J.A."/>
            <person name="Pupko T."/>
            <person name="Shuman H.A."/>
            <person name="Segal G."/>
        </authorList>
    </citation>
    <scope>NUCLEOTIDE SEQUENCE [LARGE SCALE GENOMIC DNA]</scope>
    <source>
        <strain evidence="1 2">ATCC 49180</strain>
    </source>
</reference>
<name>A0A0W0ZY92_9GAMM</name>
<dbReference type="AlphaFoldDB" id="A0A0W0ZY92"/>
<dbReference type="EMBL" id="LNZA01000001">
    <property type="protein sequence ID" value="KTD74079.1"/>
    <property type="molecule type" value="Genomic_DNA"/>
</dbReference>
<sequence>MLFCFKFNGYDYVFRKQLEELNDIFSIFPNLHANPTIDKINLFLSLSKIDLKPFSTSPVIIKAILIEAKAIYQSWKCLMKLSDALEIRNKLAFSILFLTQTMVNSRI</sequence>
<dbReference type="RefSeq" id="WP_058521060.1">
    <property type="nucleotide sequence ID" value="NZ_CAAAIP010000007.1"/>
</dbReference>
<dbReference type="STRING" id="40335.Ltuc_1926"/>
<organism evidence="1 2">
    <name type="scientific">Legionella tucsonensis</name>
    <dbReference type="NCBI Taxonomy" id="40335"/>
    <lineage>
        <taxon>Bacteria</taxon>
        <taxon>Pseudomonadati</taxon>
        <taxon>Pseudomonadota</taxon>
        <taxon>Gammaproteobacteria</taxon>
        <taxon>Legionellales</taxon>
        <taxon>Legionellaceae</taxon>
        <taxon>Legionella</taxon>
    </lineage>
</organism>
<evidence type="ECO:0000313" key="2">
    <source>
        <dbReference type="Proteomes" id="UP000054693"/>
    </source>
</evidence>
<dbReference type="PATRIC" id="fig|40335.7.peg.2048"/>
<dbReference type="Proteomes" id="UP000054693">
    <property type="component" value="Unassembled WGS sequence"/>
</dbReference>